<gene>
    <name evidence="1" type="ORF">F4561_005668</name>
</gene>
<dbReference type="AlphaFoldDB" id="A0A7W7RMM7"/>
<dbReference type="EMBL" id="JACHJT010000002">
    <property type="protein sequence ID" value="MBB4934774.1"/>
    <property type="molecule type" value="Genomic_DNA"/>
</dbReference>
<comment type="caution">
    <text evidence="1">The sequence shown here is derived from an EMBL/GenBank/DDBJ whole genome shotgun (WGS) entry which is preliminary data.</text>
</comment>
<protein>
    <submittedName>
        <fullName evidence="1">Uncharacterized protein</fullName>
    </submittedName>
</protein>
<name>A0A7W7RMM7_9ACTN</name>
<accession>A0A7W7RMM7</accession>
<dbReference type="RefSeq" id="WP_184584380.1">
    <property type="nucleotide sequence ID" value="NZ_JACHJT010000002.1"/>
</dbReference>
<evidence type="ECO:0000313" key="1">
    <source>
        <dbReference type="EMBL" id="MBB4934774.1"/>
    </source>
</evidence>
<sequence>MDTSAQDRKYAQAPFVEPMPYGYIYLGWRIEPPARVPFVRASRPRAETVEHCRDLVGELENLTEVVATTVYEAVFLPPVAGSPRFDVMVLIQTTDPESIPAVEATEAYRQLDADFAMPARNIRRIGDVDAPPRSGPFLFNHFTAQDSQAAVRTFENIAGWFTFKAQARDSALLQPIGESRYVFVNHVRLPCGPLRFLLRFAKPSFRKYVAAVLNANQIANAPVFCKPV</sequence>
<dbReference type="Proteomes" id="UP000523007">
    <property type="component" value="Unassembled WGS sequence"/>
</dbReference>
<proteinExistence type="predicted"/>
<organism evidence="1 2">
    <name type="scientific">Lipingzhangella halophila</name>
    <dbReference type="NCBI Taxonomy" id="1783352"/>
    <lineage>
        <taxon>Bacteria</taxon>
        <taxon>Bacillati</taxon>
        <taxon>Actinomycetota</taxon>
        <taxon>Actinomycetes</taxon>
        <taxon>Streptosporangiales</taxon>
        <taxon>Nocardiopsidaceae</taxon>
        <taxon>Lipingzhangella</taxon>
    </lineage>
</organism>
<evidence type="ECO:0000313" key="2">
    <source>
        <dbReference type="Proteomes" id="UP000523007"/>
    </source>
</evidence>
<keyword evidence="2" id="KW-1185">Reference proteome</keyword>
<reference evidence="1 2" key="1">
    <citation type="submission" date="2020-08" db="EMBL/GenBank/DDBJ databases">
        <title>Sequencing the genomes of 1000 actinobacteria strains.</title>
        <authorList>
            <person name="Klenk H.-P."/>
        </authorList>
    </citation>
    <scope>NUCLEOTIDE SEQUENCE [LARGE SCALE GENOMIC DNA]</scope>
    <source>
        <strain evidence="1 2">DSM 102030</strain>
    </source>
</reference>